<sequence>MKIGEVARKTGVKAETIRFYEREGILNAPPRTRSNYRDYGPAEAATLVFIRRARDLGFSMPDIRELLELSNEDDRSCAAVDSLARAHLDQVKRKIAALQLMRDELSRMIASCEQDRVSDCRIIDALVGQTTQDGT</sequence>
<dbReference type="Proteomes" id="UP000444401">
    <property type="component" value="Unassembled WGS sequence"/>
</dbReference>
<proteinExistence type="predicted"/>
<evidence type="ECO:0000256" key="3">
    <source>
        <dbReference type="ARBA" id="ARBA00023163"/>
    </source>
</evidence>
<evidence type="ECO:0000313" key="7">
    <source>
        <dbReference type="Proteomes" id="UP000444401"/>
    </source>
</evidence>
<keyword evidence="3" id="KW-0804">Transcription</keyword>
<evidence type="ECO:0000259" key="5">
    <source>
        <dbReference type="PROSITE" id="PS50937"/>
    </source>
</evidence>
<dbReference type="GO" id="GO:0003677">
    <property type="term" value="F:DNA binding"/>
    <property type="evidence" value="ECO:0007669"/>
    <property type="project" value="UniProtKB-KW"/>
</dbReference>
<evidence type="ECO:0000256" key="4">
    <source>
        <dbReference type="SAM" id="Coils"/>
    </source>
</evidence>
<organism evidence="6 7">
    <name type="scientific">Pelagerythrobacter marinus</name>
    <dbReference type="NCBI Taxonomy" id="538382"/>
    <lineage>
        <taxon>Bacteria</taxon>
        <taxon>Pseudomonadati</taxon>
        <taxon>Pseudomonadota</taxon>
        <taxon>Alphaproteobacteria</taxon>
        <taxon>Sphingomonadales</taxon>
        <taxon>Erythrobacteraceae</taxon>
        <taxon>Pelagerythrobacter</taxon>
    </lineage>
</organism>
<dbReference type="EMBL" id="WTYO01000003">
    <property type="protein sequence ID" value="MXO68638.1"/>
    <property type="molecule type" value="Genomic_DNA"/>
</dbReference>
<dbReference type="PANTHER" id="PTHR30204">
    <property type="entry name" value="REDOX-CYCLING DRUG-SENSING TRANSCRIPTIONAL ACTIVATOR SOXR"/>
    <property type="match status" value="1"/>
</dbReference>
<keyword evidence="2 6" id="KW-0238">DNA-binding</keyword>
<dbReference type="InterPro" id="IPR015358">
    <property type="entry name" value="Tscrpt_reg_MerR_DNA-bd"/>
</dbReference>
<keyword evidence="7" id="KW-1185">Reference proteome</keyword>
<evidence type="ECO:0000256" key="2">
    <source>
        <dbReference type="ARBA" id="ARBA00023125"/>
    </source>
</evidence>
<dbReference type="Pfam" id="PF09278">
    <property type="entry name" value="MerR-DNA-bind"/>
    <property type="match status" value="1"/>
</dbReference>
<reference evidence="6 7" key="1">
    <citation type="submission" date="2019-12" db="EMBL/GenBank/DDBJ databases">
        <title>Genomic-based taxomic classification of the family Erythrobacteraceae.</title>
        <authorList>
            <person name="Xu L."/>
        </authorList>
    </citation>
    <scope>NUCLEOTIDE SEQUENCE [LARGE SCALE GENOMIC DNA]</scope>
    <source>
        <strain evidence="6 7">H32</strain>
    </source>
</reference>
<dbReference type="SUPFAM" id="SSF46955">
    <property type="entry name" value="Putative DNA-binding domain"/>
    <property type="match status" value="1"/>
</dbReference>
<dbReference type="SMART" id="SM00422">
    <property type="entry name" value="HTH_MERR"/>
    <property type="match status" value="1"/>
</dbReference>
<dbReference type="PANTHER" id="PTHR30204:SF94">
    <property type="entry name" value="HEAVY METAL-DEPENDENT TRANSCRIPTIONAL REGULATOR HI_0293-RELATED"/>
    <property type="match status" value="1"/>
</dbReference>
<comment type="caution">
    <text evidence="6">The sequence shown here is derived from an EMBL/GenBank/DDBJ whole genome shotgun (WGS) entry which is preliminary data.</text>
</comment>
<dbReference type="Pfam" id="PF00376">
    <property type="entry name" value="MerR"/>
    <property type="match status" value="1"/>
</dbReference>
<dbReference type="InterPro" id="IPR047057">
    <property type="entry name" value="MerR_fam"/>
</dbReference>
<evidence type="ECO:0000313" key="6">
    <source>
        <dbReference type="EMBL" id="MXO68638.1"/>
    </source>
</evidence>
<dbReference type="PROSITE" id="PS50937">
    <property type="entry name" value="HTH_MERR_2"/>
    <property type="match status" value="1"/>
</dbReference>
<dbReference type="RefSeq" id="WP_160733287.1">
    <property type="nucleotide sequence ID" value="NZ_WTYO01000003.1"/>
</dbReference>
<dbReference type="CDD" id="cd04785">
    <property type="entry name" value="HTH_CadR-PbrR-like"/>
    <property type="match status" value="1"/>
</dbReference>
<keyword evidence="1" id="KW-0805">Transcription regulation</keyword>
<dbReference type="InterPro" id="IPR000551">
    <property type="entry name" value="MerR-type_HTH_dom"/>
</dbReference>
<dbReference type="PRINTS" id="PR00040">
    <property type="entry name" value="HTHMERR"/>
</dbReference>
<feature type="coiled-coil region" evidence="4">
    <location>
        <begin position="88"/>
        <end position="115"/>
    </location>
</feature>
<keyword evidence="4" id="KW-0175">Coiled coil</keyword>
<feature type="domain" description="HTH merR-type" evidence="5">
    <location>
        <begin position="1"/>
        <end position="69"/>
    </location>
</feature>
<dbReference type="Gene3D" id="1.10.1660.10">
    <property type="match status" value="1"/>
</dbReference>
<accession>A0ABW9UXU6</accession>
<dbReference type="InterPro" id="IPR009061">
    <property type="entry name" value="DNA-bd_dom_put_sf"/>
</dbReference>
<protein>
    <submittedName>
        <fullName evidence="6">MerR family DNA-binding protein</fullName>
    </submittedName>
</protein>
<dbReference type="PROSITE" id="PS00552">
    <property type="entry name" value="HTH_MERR_1"/>
    <property type="match status" value="1"/>
</dbReference>
<name>A0ABW9UXU6_9SPHN</name>
<gene>
    <name evidence="6" type="ORF">GRI72_07340</name>
</gene>
<evidence type="ECO:0000256" key="1">
    <source>
        <dbReference type="ARBA" id="ARBA00023015"/>
    </source>
</evidence>